<gene>
    <name evidence="3" type="ORF">WCD58_31345</name>
</gene>
<proteinExistence type="predicted"/>
<reference evidence="3 4" key="1">
    <citation type="submission" date="2024-03" db="EMBL/GenBank/DDBJ databases">
        <title>Actinomycetospora sp. OC33-EN07, a novel actinomycete isolated from wild orchid (Aerides multiflora).</title>
        <authorList>
            <person name="Suriyachadkun C."/>
        </authorList>
    </citation>
    <scope>NUCLEOTIDE SEQUENCE [LARGE SCALE GENOMIC DNA]</scope>
    <source>
        <strain evidence="3 4">OC33-EN07</strain>
    </source>
</reference>
<name>A0ABU8MGE0_9PSEU</name>
<feature type="region of interest" description="Disordered" evidence="1">
    <location>
        <begin position="81"/>
        <end position="120"/>
    </location>
</feature>
<comment type="caution">
    <text evidence="3">The sequence shown here is derived from an EMBL/GenBank/DDBJ whole genome shotgun (WGS) entry which is preliminary data.</text>
</comment>
<dbReference type="RefSeq" id="WP_337707062.1">
    <property type="nucleotide sequence ID" value="NZ_JBBEGM010000020.1"/>
</dbReference>
<feature type="transmembrane region" description="Helical" evidence="2">
    <location>
        <begin position="22"/>
        <end position="44"/>
    </location>
</feature>
<sequence>MGSRARSVTAILPPTSEVLVPVLMWVAVLVVGWCVASVVTALALGTWLRRRAEATDPEGALRPLDTGPLRLWLGDLPEVPETPDELHRRAGWDEPATHRTGGFPAQRQHAEPADRATSAS</sequence>
<keyword evidence="2" id="KW-0812">Transmembrane</keyword>
<evidence type="ECO:0000313" key="3">
    <source>
        <dbReference type="EMBL" id="MEJ2865687.1"/>
    </source>
</evidence>
<keyword evidence="4" id="KW-1185">Reference proteome</keyword>
<accession>A0ABU8MGE0</accession>
<organism evidence="3 4">
    <name type="scientific">Actinomycetospora flava</name>
    <dbReference type="NCBI Taxonomy" id="3129232"/>
    <lineage>
        <taxon>Bacteria</taxon>
        <taxon>Bacillati</taxon>
        <taxon>Actinomycetota</taxon>
        <taxon>Actinomycetes</taxon>
        <taxon>Pseudonocardiales</taxon>
        <taxon>Pseudonocardiaceae</taxon>
        <taxon>Actinomycetospora</taxon>
    </lineage>
</organism>
<feature type="compositionally biased region" description="Basic and acidic residues" evidence="1">
    <location>
        <begin position="84"/>
        <end position="97"/>
    </location>
</feature>
<evidence type="ECO:0000256" key="2">
    <source>
        <dbReference type="SAM" id="Phobius"/>
    </source>
</evidence>
<evidence type="ECO:0000313" key="4">
    <source>
        <dbReference type="Proteomes" id="UP001369736"/>
    </source>
</evidence>
<keyword evidence="2" id="KW-1133">Transmembrane helix</keyword>
<dbReference type="Proteomes" id="UP001369736">
    <property type="component" value="Unassembled WGS sequence"/>
</dbReference>
<evidence type="ECO:0000256" key="1">
    <source>
        <dbReference type="SAM" id="MobiDB-lite"/>
    </source>
</evidence>
<keyword evidence="2" id="KW-0472">Membrane</keyword>
<dbReference type="EMBL" id="JBBEGM010000020">
    <property type="protein sequence ID" value="MEJ2865687.1"/>
    <property type="molecule type" value="Genomic_DNA"/>
</dbReference>
<protein>
    <submittedName>
        <fullName evidence="3">Uncharacterized protein</fullName>
    </submittedName>
</protein>